<evidence type="ECO:0000256" key="4">
    <source>
        <dbReference type="ARBA" id="ARBA00022583"/>
    </source>
</evidence>
<dbReference type="InterPro" id="IPR014712">
    <property type="entry name" value="ANTH_dom_sf"/>
</dbReference>
<comment type="subcellular location">
    <subcellularLocation>
        <location evidence="1">Cytoplasmic vesicle</location>
        <location evidence="1">Clathrin-coated vesicle</location>
    </subcellularLocation>
    <subcellularLocation>
        <location evidence="2">Golgi apparatus</location>
    </subcellularLocation>
    <subcellularLocation>
        <location evidence="3">Membrane</location>
        <location evidence="3">Clathrin-coated pit</location>
    </subcellularLocation>
</comment>
<dbReference type="PANTHER" id="PTHR22951:SF30">
    <property type="entry name" value="OS01G0881100 PROTEIN"/>
    <property type="match status" value="1"/>
</dbReference>
<evidence type="ECO:0000256" key="7">
    <source>
        <dbReference type="ARBA" id="ARBA00023176"/>
    </source>
</evidence>
<dbReference type="Gene3D" id="1.20.58.150">
    <property type="entry name" value="ANTH domain"/>
    <property type="match status" value="1"/>
</dbReference>
<dbReference type="PROSITE" id="PS50942">
    <property type="entry name" value="ENTH"/>
    <property type="match status" value="1"/>
</dbReference>
<keyword evidence="4" id="KW-0254">Endocytosis</keyword>
<gene>
    <name evidence="10" type="primary">ga08843</name>
    <name evidence="10" type="ORF">PR202_ga08843</name>
</gene>
<evidence type="ECO:0000313" key="11">
    <source>
        <dbReference type="Proteomes" id="UP001054889"/>
    </source>
</evidence>
<protein>
    <recommendedName>
        <fullName evidence="9">ENTH domain-containing protein</fullName>
    </recommendedName>
</protein>
<dbReference type="Proteomes" id="UP001054889">
    <property type="component" value="Unassembled WGS sequence"/>
</dbReference>
<keyword evidence="11" id="KW-1185">Reference proteome</keyword>
<keyword evidence="5" id="KW-0333">Golgi apparatus</keyword>
<reference evidence="10" key="1">
    <citation type="journal article" date="2018" name="DNA Res.">
        <title>Multiple hybrid de novo genome assembly of finger millet, an orphan allotetraploid crop.</title>
        <authorList>
            <person name="Hatakeyama M."/>
            <person name="Aluri S."/>
            <person name="Balachadran M.T."/>
            <person name="Sivarajan S.R."/>
            <person name="Patrignani A."/>
            <person name="Gruter S."/>
            <person name="Poveda L."/>
            <person name="Shimizu-Inatsugi R."/>
            <person name="Baeten J."/>
            <person name="Francoijs K.J."/>
            <person name="Nataraja K.N."/>
            <person name="Reddy Y.A.N."/>
            <person name="Phadnis S."/>
            <person name="Ravikumar R.L."/>
            <person name="Schlapbach R."/>
            <person name="Sreeman S.M."/>
            <person name="Shimizu K.K."/>
        </authorList>
    </citation>
    <scope>NUCLEOTIDE SEQUENCE</scope>
</reference>
<dbReference type="SUPFAM" id="SSF89009">
    <property type="entry name" value="GAT-like domain"/>
    <property type="match status" value="1"/>
</dbReference>
<accession>A0AAV5C2C8</accession>
<dbReference type="CDD" id="cd16987">
    <property type="entry name" value="ANTH_N_AP180_plant"/>
    <property type="match status" value="1"/>
</dbReference>
<dbReference type="InterPro" id="IPR045192">
    <property type="entry name" value="AP180-like"/>
</dbReference>
<dbReference type="GO" id="GO:0030136">
    <property type="term" value="C:clathrin-coated vesicle"/>
    <property type="evidence" value="ECO:0007669"/>
    <property type="project" value="UniProtKB-SubCell"/>
</dbReference>
<dbReference type="SUPFAM" id="SSF48464">
    <property type="entry name" value="ENTH/VHS domain"/>
    <property type="match status" value="1"/>
</dbReference>
<dbReference type="GO" id="GO:0005794">
    <property type="term" value="C:Golgi apparatus"/>
    <property type="evidence" value="ECO:0007669"/>
    <property type="project" value="UniProtKB-SubCell"/>
</dbReference>
<dbReference type="SMART" id="SM00273">
    <property type="entry name" value="ENTH"/>
    <property type="match status" value="1"/>
</dbReference>
<evidence type="ECO:0000256" key="1">
    <source>
        <dbReference type="ARBA" id="ARBA00004132"/>
    </source>
</evidence>
<dbReference type="Pfam" id="PF07651">
    <property type="entry name" value="ANTH"/>
    <property type="match status" value="1"/>
</dbReference>
<dbReference type="PANTHER" id="PTHR22951">
    <property type="entry name" value="CLATHRIN ASSEMBLY PROTEIN"/>
    <property type="match status" value="1"/>
</dbReference>
<reference evidence="10" key="2">
    <citation type="submission" date="2021-12" db="EMBL/GenBank/DDBJ databases">
        <title>Resequencing data analysis of finger millet.</title>
        <authorList>
            <person name="Hatakeyama M."/>
            <person name="Aluri S."/>
            <person name="Balachadran M.T."/>
            <person name="Sivarajan S.R."/>
            <person name="Poveda L."/>
            <person name="Shimizu-Inatsugi R."/>
            <person name="Schlapbach R."/>
            <person name="Sreeman S.M."/>
            <person name="Shimizu K.K."/>
        </authorList>
    </citation>
    <scope>NUCLEOTIDE SEQUENCE</scope>
</reference>
<feature type="domain" description="ENTH" evidence="9">
    <location>
        <begin position="26"/>
        <end position="170"/>
    </location>
</feature>
<evidence type="ECO:0000256" key="5">
    <source>
        <dbReference type="ARBA" id="ARBA00023034"/>
    </source>
</evidence>
<dbReference type="GO" id="GO:0006900">
    <property type="term" value="P:vesicle budding from membrane"/>
    <property type="evidence" value="ECO:0007669"/>
    <property type="project" value="TreeGrafter"/>
</dbReference>
<evidence type="ECO:0000256" key="3">
    <source>
        <dbReference type="ARBA" id="ARBA00004600"/>
    </source>
</evidence>
<dbReference type="Gene3D" id="1.25.40.90">
    <property type="match status" value="1"/>
</dbReference>
<sequence length="574" mass="62206">MAPNKLREALGAAKDKTTIGLARARSADDVSADLEAAIVKATAHGEALYPADVEAHVQEILTLTRYSRARVSACAATVSRRLGRTRAWPVALRALALAHGLLVEGDPAFEPELFLALASARRRVLDDVASRFGARARAGSSAWDFAAFVRAYAAYLDDRLKLRAQQGSTSSSPRQNCRLDDDSFHDANEEWDLVSWEKQKQPVVTETATGDLVARAQQLARLLDRATDCRPVGRARTRPAVTAAVRAVVMESAATYCELTEVAAALVDRFADLDTPGCVRVHAAFTSLARTVDEFYCWCTASAVCRPCDVPEVERVRQKKLDLMEEFIRDRLVSSRRSQSAPAPLLSPTRPRVDENDVQAETEQAIGDHEFVVSAHHKKNSGNDALSLVDDDNMADFLNLNEGEGTSPQPCSNDHAQNLSLTLLDGDSAEQAPKWAAFEDDPFVADREAAPVQSLASRLASQHATLGGGFNAMTGLNGVYSYPVANNASATSNALGFAGSANSVATRTPSMTLLALPAPPSGADPFAASLAVPPPTYVQMMDLQTRQRLLVEEQMVWQQCGRQRPAWNHHNHLL</sequence>
<dbReference type="InterPro" id="IPR048050">
    <property type="entry name" value="ANTH_N_plant"/>
</dbReference>
<dbReference type="InterPro" id="IPR013809">
    <property type="entry name" value="ENTH"/>
</dbReference>
<evidence type="ECO:0000259" key="9">
    <source>
        <dbReference type="PROSITE" id="PS50942"/>
    </source>
</evidence>
<dbReference type="GO" id="GO:0000149">
    <property type="term" value="F:SNARE binding"/>
    <property type="evidence" value="ECO:0007669"/>
    <property type="project" value="TreeGrafter"/>
</dbReference>
<dbReference type="GO" id="GO:0005546">
    <property type="term" value="F:phosphatidylinositol-4,5-bisphosphate binding"/>
    <property type="evidence" value="ECO:0007669"/>
    <property type="project" value="TreeGrafter"/>
</dbReference>
<dbReference type="GO" id="GO:0032050">
    <property type="term" value="F:clathrin heavy chain binding"/>
    <property type="evidence" value="ECO:0007669"/>
    <property type="project" value="TreeGrafter"/>
</dbReference>
<dbReference type="AlphaFoldDB" id="A0AAV5C2C8"/>
<dbReference type="InterPro" id="IPR008942">
    <property type="entry name" value="ENTH_VHS"/>
</dbReference>
<evidence type="ECO:0000313" key="10">
    <source>
        <dbReference type="EMBL" id="GJM92372.1"/>
    </source>
</evidence>
<keyword evidence="7" id="KW-0168">Coated pit</keyword>
<dbReference type="EMBL" id="BQKI01000004">
    <property type="protein sequence ID" value="GJM92372.1"/>
    <property type="molecule type" value="Genomic_DNA"/>
</dbReference>
<keyword evidence="6" id="KW-0472">Membrane</keyword>
<dbReference type="GO" id="GO:0048268">
    <property type="term" value="P:clathrin coat assembly"/>
    <property type="evidence" value="ECO:0007669"/>
    <property type="project" value="InterPro"/>
</dbReference>
<dbReference type="InterPro" id="IPR011417">
    <property type="entry name" value="ANTH_dom"/>
</dbReference>
<dbReference type="GO" id="GO:0072583">
    <property type="term" value="P:clathrin-dependent endocytosis"/>
    <property type="evidence" value="ECO:0007669"/>
    <property type="project" value="InterPro"/>
</dbReference>
<dbReference type="GO" id="GO:0005545">
    <property type="term" value="F:1-phosphatidylinositol binding"/>
    <property type="evidence" value="ECO:0007669"/>
    <property type="project" value="InterPro"/>
</dbReference>
<organism evidence="10 11">
    <name type="scientific">Eleusine coracana subsp. coracana</name>
    <dbReference type="NCBI Taxonomy" id="191504"/>
    <lineage>
        <taxon>Eukaryota</taxon>
        <taxon>Viridiplantae</taxon>
        <taxon>Streptophyta</taxon>
        <taxon>Embryophyta</taxon>
        <taxon>Tracheophyta</taxon>
        <taxon>Spermatophyta</taxon>
        <taxon>Magnoliopsida</taxon>
        <taxon>Liliopsida</taxon>
        <taxon>Poales</taxon>
        <taxon>Poaceae</taxon>
        <taxon>PACMAD clade</taxon>
        <taxon>Chloridoideae</taxon>
        <taxon>Cynodonteae</taxon>
        <taxon>Eleusininae</taxon>
        <taxon>Eleusine</taxon>
    </lineage>
</organism>
<evidence type="ECO:0000256" key="6">
    <source>
        <dbReference type="ARBA" id="ARBA00023136"/>
    </source>
</evidence>
<dbReference type="FunFam" id="1.20.58.150:FF:000005">
    <property type="entry name" value="putative clathrin assembly protein At2g25430"/>
    <property type="match status" value="1"/>
</dbReference>
<proteinExistence type="predicted"/>
<name>A0AAV5C2C8_ELECO</name>
<evidence type="ECO:0000256" key="2">
    <source>
        <dbReference type="ARBA" id="ARBA00004555"/>
    </source>
</evidence>
<dbReference type="GO" id="GO:0005905">
    <property type="term" value="C:clathrin-coated pit"/>
    <property type="evidence" value="ECO:0007669"/>
    <property type="project" value="UniProtKB-SubCell"/>
</dbReference>
<keyword evidence="8" id="KW-0968">Cytoplasmic vesicle</keyword>
<comment type="caution">
    <text evidence="10">The sequence shown here is derived from an EMBL/GenBank/DDBJ whole genome shotgun (WGS) entry which is preliminary data.</text>
</comment>
<evidence type="ECO:0000256" key="8">
    <source>
        <dbReference type="ARBA" id="ARBA00023329"/>
    </source>
</evidence>